<dbReference type="Gene3D" id="3.40.50.720">
    <property type="entry name" value="NAD(P)-binding Rossmann-like Domain"/>
    <property type="match status" value="1"/>
</dbReference>
<dbReference type="PRINTS" id="PR00080">
    <property type="entry name" value="SDRFAMILY"/>
</dbReference>
<accession>A0AAN9Z617</accession>
<dbReference type="PROSITE" id="PS00061">
    <property type="entry name" value="ADH_SHORT"/>
    <property type="match status" value="1"/>
</dbReference>
<proteinExistence type="inferred from homology"/>
<evidence type="ECO:0000313" key="4">
    <source>
        <dbReference type="EMBL" id="KAK7864254.1"/>
    </source>
</evidence>
<dbReference type="AlphaFoldDB" id="A0AAN9Z617"/>
<dbReference type="PANTHER" id="PTHR43115">
    <property type="entry name" value="DEHYDROGENASE/REDUCTASE SDR FAMILY MEMBER 11"/>
    <property type="match status" value="1"/>
</dbReference>
<dbReference type="InterPro" id="IPR020904">
    <property type="entry name" value="Sc_DH/Rdtase_CS"/>
</dbReference>
<dbReference type="PRINTS" id="PR00081">
    <property type="entry name" value="GDHRDH"/>
</dbReference>
<dbReference type="PANTHER" id="PTHR43115:SF4">
    <property type="entry name" value="DEHYDROGENASE_REDUCTASE SDR FAMILY MEMBER 11"/>
    <property type="match status" value="1"/>
</dbReference>
<evidence type="ECO:0000256" key="2">
    <source>
        <dbReference type="ARBA" id="ARBA00023002"/>
    </source>
</evidence>
<evidence type="ECO:0000256" key="1">
    <source>
        <dbReference type="ARBA" id="ARBA00006484"/>
    </source>
</evidence>
<comment type="caution">
    <text evidence="4">The sequence shown here is derived from an EMBL/GenBank/DDBJ whole genome shotgun (WGS) entry which is preliminary data.</text>
</comment>
<sequence>MCSLIVMERWRGRVAVVTGASAGIGAAIAYQFQDAGLTVVALARRKEKIPVAVEEARREAKERGRATLGKAPSPGKLHALKCDVSNEEDILAAFKWVKDNLGGVDILVNNAGVPGGSSLTGPNVEEWKRILNVNLLGLCICTREAVQQMKERGVDDGHIIHISSRAGHYIFGVPGIHMYSASKHGVRVVTEGLRKELVAAKSRIRVTEVSPGLVKTEIFDKIDKNTASLDAVTASLGASEGEGVWALPHVFSEDVADAVLYAVSTPPHVQIHEMIVMPVGEAV</sequence>
<evidence type="ECO:0000256" key="3">
    <source>
        <dbReference type="RuleBase" id="RU000363"/>
    </source>
</evidence>
<dbReference type="InterPro" id="IPR002347">
    <property type="entry name" value="SDR_fam"/>
</dbReference>
<dbReference type="Proteomes" id="UP001378592">
    <property type="component" value="Unassembled WGS sequence"/>
</dbReference>
<keyword evidence="5" id="KW-1185">Reference proteome</keyword>
<organism evidence="4 5">
    <name type="scientific">Gryllus longicercus</name>
    <dbReference type="NCBI Taxonomy" id="2509291"/>
    <lineage>
        <taxon>Eukaryota</taxon>
        <taxon>Metazoa</taxon>
        <taxon>Ecdysozoa</taxon>
        <taxon>Arthropoda</taxon>
        <taxon>Hexapoda</taxon>
        <taxon>Insecta</taxon>
        <taxon>Pterygota</taxon>
        <taxon>Neoptera</taxon>
        <taxon>Polyneoptera</taxon>
        <taxon>Orthoptera</taxon>
        <taxon>Ensifera</taxon>
        <taxon>Gryllidea</taxon>
        <taxon>Grylloidea</taxon>
        <taxon>Gryllidae</taxon>
        <taxon>Gryllinae</taxon>
        <taxon>Gryllus</taxon>
    </lineage>
</organism>
<evidence type="ECO:0008006" key="6">
    <source>
        <dbReference type="Google" id="ProtNLM"/>
    </source>
</evidence>
<name>A0AAN9Z617_9ORTH</name>
<dbReference type="EMBL" id="JAZDUA010000207">
    <property type="protein sequence ID" value="KAK7864254.1"/>
    <property type="molecule type" value="Genomic_DNA"/>
</dbReference>
<reference evidence="4 5" key="1">
    <citation type="submission" date="2024-03" db="EMBL/GenBank/DDBJ databases">
        <title>The genome assembly and annotation of the cricket Gryllus longicercus Weissman &amp; Gray.</title>
        <authorList>
            <person name="Szrajer S."/>
            <person name="Gray D."/>
            <person name="Ylla G."/>
        </authorList>
    </citation>
    <scope>NUCLEOTIDE SEQUENCE [LARGE SCALE GENOMIC DNA]</scope>
    <source>
        <strain evidence="4">DAG 2021-001</strain>
        <tissue evidence="4">Whole body minus gut</tissue>
    </source>
</reference>
<dbReference type="FunFam" id="3.40.50.720:FF:000047">
    <property type="entry name" value="NADP-dependent L-serine/L-allo-threonine dehydrogenase"/>
    <property type="match status" value="1"/>
</dbReference>
<protein>
    <recommendedName>
        <fullName evidence="6">Dehydrogenase/reductase SDR family member 11</fullName>
    </recommendedName>
</protein>
<evidence type="ECO:0000313" key="5">
    <source>
        <dbReference type="Proteomes" id="UP001378592"/>
    </source>
</evidence>
<dbReference type="GO" id="GO:0016616">
    <property type="term" value="F:oxidoreductase activity, acting on the CH-OH group of donors, NAD or NADP as acceptor"/>
    <property type="evidence" value="ECO:0007669"/>
    <property type="project" value="UniProtKB-ARBA"/>
</dbReference>
<dbReference type="SUPFAM" id="SSF51735">
    <property type="entry name" value="NAD(P)-binding Rossmann-fold domains"/>
    <property type="match status" value="1"/>
</dbReference>
<keyword evidence="2" id="KW-0560">Oxidoreductase</keyword>
<dbReference type="Pfam" id="PF00106">
    <property type="entry name" value="adh_short"/>
    <property type="match status" value="1"/>
</dbReference>
<comment type="similarity">
    <text evidence="1 3">Belongs to the short-chain dehydrogenases/reductases (SDR) family.</text>
</comment>
<dbReference type="InterPro" id="IPR036291">
    <property type="entry name" value="NAD(P)-bd_dom_sf"/>
</dbReference>
<gene>
    <name evidence="4" type="ORF">R5R35_009519</name>
</gene>